<keyword evidence="2" id="KW-1185">Reference proteome</keyword>
<evidence type="ECO:0000313" key="1">
    <source>
        <dbReference type="EMBL" id="MEQ2256838.1"/>
    </source>
</evidence>
<protein>
    <submittedName>
        <fullName evidence="1">Uncharacterized protein</fullName>
    </submittedName>
</protein>
<sequence>MLAMNRSMAEPAELHKQDVNFRLCWCRLIHDAEHPHSPSGRENKNGPVCFHHLQTSEHPVDSLRRPCWPEQELRSWKPKPFNCRLDGTEVHFNLPGRSISVPTGQCLGVLQALDEHFLQHG</sequence>
<gene>
    <name evidence="1" type="ORF">ILYODFUR_028228</name>
</gene>
<organism evidence="1 2">
    <name type="scientific">Ilyodon furcidens</name>
    <name type="common">goldbreast splitfin</name>
    <dbReference type="NCBI Taxonomy" id="33524"/>
    <lineage>
        <taxon>Eukaryota</taxon>
        <taxon>Metazoa</taxon>
        <taxon>Chordata</taxon>
        <taxon>Craniata</taxon>
        <taxon>Vertebrata</taxon>
        <taxon>Euteleostomi</taxon>
        <taxon>Actinopterygii</taxon>
        <taxon>Neopterygii</taxon>
        <taxon>Teleostei</taxon>
        <taxon>Neoteleostei</taxon>
        <taxon>Acanthomorphata</taxon>
        <taxon>Ovalentaria</taxon>
        <taxon>Atherinomorphae</taxon>
        <taxon>Cyprinodontiformes</taxon>
        <taxon>Goodeidae</taxon>
        <taxon>Ilyodon</taxon>
    </lineage>
</organism>
<reference evidence="1 2" key="1">
    <citation type="submission" date="2021-06" db="EMBL/GenBank/DDBJ databases">
        <authorList>
            <person name="Palmer J.M."/>
        </authorList>
    </citation>
    <scope>NUCLEOTIDE SEQUENCE [LARGE SCALE GENOMIC DNA]</scope>
    <source>
        <strain evidence="2">if_2019</strain>
        <tissue evidence="1">Muscle</tissue>
    </source>
</reference>
<dbReference type="EMBL" id="JAHRIQ010108092">
    <property type="protein sequence ID" value="MEQ2256838.1"/>
    <property type="molecule type" value="Genomic_DNA"/>
</dbReference>
<accession>A0ABV0VJF8</accession>
<name>A0ABV0VJF8_9TELE</name>
<dbReference type="Proteomes" id="UP001482620">
    <property type="component" value="Unassembled WGS sequence"/>
</dbReference>
<evidence type="ECO:0000313" key="2">
    <source>
        <dbReference type="Proteomes" id="UP001482620"/>
    </source>
</evidence>
<comment type="caution">
    <text evidence="1">The sequence shown here is derived from an EMBL/GenBank/DDBJ whole genome shotgun (WGS) entry which is preliminary data.</text>
</comment>
<proteinExistence type="predicted"/>